<dbReference type="AlphaFoldDB" id="A0A0A2X996"/>
<organism evidence="2 3">
    <name type="scientific">Thermus filiformis</name>
    <dbReference type="NCBI Taxonomy" id="276"/>
    <lineage>
        <taxon>Bacteria</taxon>
        <taxon>Thermotogati</taxon>
        <taxon>Deinococcota</taxon>
        <taxon>Deinococci</taxon>
        <taxon>Thermales</taxon>
        <taxon>Thermaceae</taxon>
        <taxon>Thermus</taxon>
    </lineage>
</organism>
<keyword evidence="3" id="KW-1185">Reference proteome</keyword>
<name>A0A0A2X996_THEFI</name>
<feature type="domain" description="Putative restriction endonuclease" evidence="1">
    <location>
        <begin position="11"/>
        <end position="165"/>
    </location>
</feature>
<dbReference type="InterPro" id="IPR011335">
    <property type="entry name" value="Restrct_endonuc-II-like"/>
</dbReference>
<dbReference type="SUPFAM" id="SSF52980">
    <property type="entry name" value="Restriction endonuclease-like"/>
    <property type="match status" value="1"/>
</dbReference>
<reference evidence="2 3" key="1">
    <citation type="journal article" date="2015" name="Genome Announc.">
        <title>Draft Genome Sequence of the Thermophile Thermus filiformis ATCC 43280, Producer of Carotenoid-(Di)glucoside-Branched Fatty Acid (Di)esters and Source of Hyperthermostable Enzymes of Biotechnological Interest.</title>
        <authorList>
            <person name="Mandelli F."/>
            <person name="Oliveira Ramires B."/>
            <person name="Couger M.B."/>
            <person name="Paixao D.A."/>
            <person name="Camilo C.M."/>
            <person name="Polikarpov I."/>
            <person name="Prade R."/>
            <person name="Riano-Pachon D.M."/>
            <person name="Squina F.M."/>
        </authorList>
    </citation>
    <scope>NUCLEOTIDE SEQUENCE [LARGE SCALE GENOMIC DNA]</scope>
    <source>
        <strain evidence="2 3">ATCC 43280</strain>
    </source>
</reference>
<dbReference type="OrthoDB" id="31427at2"/>
<evidence type="ECO:0000259" key="1">
    <source>
        <dbReference type="Pfam" id="PF05685"/>
    </source>
</evidence>
<accession>A0A0A2X996</accession>
<dbReference type="STRING" id="276.THFILI_06780"/>
<evidence type="ECO:0000313" key="3">
    <source>
        <dbReference type="Proteomes" id="UP000030364"/>
    </source>
</evidence>
<dbReference type="PANTHER" id="PTHR35400">
    <property type="entry name" value="SLR1083 PROTEIN"/>
    <property type="match status" value="1"/>
</dbReference>
<dbReference type="Proteomes" id="UP000030364">
    <property type="component" value="Unassembled WGS sequence"/>
</dbReference>
<dbReference type="PATRIC" id="fig|276.5.peg.1436"/>
<sequence length="173" mass="19747">MVKHRFTVEAYHRAYEAGALPERVELLEGEVYATLPMGKKHRLYVMHLDRTFQEALGNEAVVMVQCPLLLSEVSEPVPNLALLRPPLEAYRDKDPTPEDALLVVEVSDSTLVQDRGLKLPLYQKAGVPEVWIVNLLEEVLEVYAFPHYLPERHPKGEAVAPRAFPTRKVVWWV</sequence>
<dbReference type="Pfam" id="PF05685">
    <property type="entry name" value="Uma2"/>
    <property type="match status" value="1"/>
</dbReference>
<dbReference type="EMBL" id="JPSL02000039">
    <property type="protein sequence ID" value="KGQ21754.1"/>
    <property type="molecule type" value="Genomic_DNA"/>
</dbReference>
<protein>
    <recommendedName>
        <fullName evidence="1">Putative restriction endonuclease domain-containing protein</fullName>
    </recommendedName>
</protein>
<dbReference type="PANTHER" id="PTHR35400:SF1">
    <property type="entry name" value="SLR1083 PROTEIN"/>
    <property type="match status" value="1"/>
</dbReference>
<dbReference type="InterPro" id="IPR008538">
    <property type="entry name" value="Uma2"/>
</dbReference>
<evidence type="ECO:0000313" key="2">
    <source>
        <dbReference type="EMBL" id="KGQ21754.1"/>
    </source>
</evidence>
<dbReference type="RefSeq" id="WP_038064738.1">
    <property type="nucleotide sequence ID" value="NZ_JPSL02000039.1"/>
</dbReference>
<proteinExistence type="predicted"/>
<dbReference type="Gene3D" id="3.90.1570.10">
    <property type="entry name" value="tt1808, chain A"/>
    <property type="match status" value="1"/>
</dbReference>
<comment type="caution">
    <text evidence="2">The sequence shown here is derived from an EMBL/GenBank/DDBJ whole genome shotgun (WGS) entry which is preliminary data.</text>
</comment>
<dbReference type="InterPro" id="IPR012296">
    <property type="entry name" value="Nuclease_put_TT1808"/>
</dbReference>
<gene>
    <name evidence="2" type="ORF">THFILI_06780</name>
</gene>
<dbReference type="CDD" id="cd06260">
    <property type="entry name" value="DUF820-like"/>
    <property type="match status" value="1"/>
</dbReference>